<keyword evidence="3" id="KW-0418">Kinase</keyword>
<dbReference type="Proteomes" id="UP000627292">
    <property type="component" value="Unassembled WGS sequence"/>
</dbReference>
<evidence type="ECO:0000259" key="2">
    <source>
        <dbReference type="Pfam" id="PF06580"/>
    </source>
</evidence>
<keyword evidence="1" id="KW-0812">Transmembrane</keyword>
<comment type="caution">
    <text evidence="3">The sequence shown here is derived from an EMBL/GenBank/DDBJ whole genome shotgun (WGS) entry which is preliminary data.</text>
</comment>
<feature type="transmembrane region" description="Helical" evidence="1">
    <location>
        <begin position="47"/>
        <end position="65"/>
    </location>
</feature>
<feature type="transmembrane region" description="Helical" evidence="1">
    <location>
        <begin position="117"/>
        <end position="137"/>
    </location>
</feature>
<evidence type="ECO:0000313" key="4">
    <source>
        <dbReference type="Proteomes" id="UP000627292"/>
    </source>
</evidence>
<reference evidence="3" key="1">
    <citation type="journal article" date="2014" name="Int. J. Syst. Evol. Microbiol.">
        <title>Complete genome sequence of Corynebacterium casei LMG S-19264T (=DSM 44701T), isolated from a smear-ripened cheese.</title>
        <authorList>
            <consortium name="US DOE Joint Genome Institute (JGI-PGF)"/>
            <person name="Walter F."/>
            <person name="Albersmeier A."/>
            <person name="Kalinowski J."/>
            <person name="Ruckert C."/>
        </authorList>
    </citation>
    <scope>NUCLEOTIDE SEQUENCE</scope>
    <source>
        <strain evidence="3">CGMCC 1.15290</strain>
    </source>
</reference>
<dbReference type="PANTHER" id="PTHR34220:SF7">
    <property type="entry name" value="SENSOR HISTIDINE KINASE YPDA"/>
    <property type="match status" value="1"/>
</dbReference>
<reference evidence="3" key="2">
    <citation type="submission" date="2020-09" db="EMBL/GenBank/DDBJ databases">
        <authorList>
            <person name="Sun Q."/>
            <person name="Zhou Y."/>
        </authorList>
    </citation>
    <scope>NUCLEOTIDE SEQUENCE</scope>
    <source>
        <strain evidence="3">CGMCC 1.15290</strain>
    </source>
</reference>
<dbReference type="RefSeq" id="WP_188957055.1">
    <property type="nucleotide sequence ID" value="NZ_BMIB01000005.1"/>
</dbReference>
<organism evidence="3 4">
    <name type="scientific">Filimonas zeae</name>
    <dbReference type="NCBI Taxonomy" id="1737353"/>
    <lineage>
        <taxon>Bacteria</taxon>
        <taxon>Pseudomonadati</taxon>
        <taxon>Bacteroidota</taxon>
        <taxon>Chitinophagia</taxon>
        <taxon>Chitinophagales</taxon>
        <taxon>Chitinophagaceae</taxon>
        <taxon>Filimonas</taxon>
    </lineage>
</organism>
<feature type="domain" description="Signal transduction histidine kinase internal region" evidence="2">
    <location>
        <begin position="157"/>
        <end position="234"/>
    </location>
</feature>
<dbReference type="AlphaFoldDB" id="A0A917J230"/>
<keyword evidence="1" id="KW-1133">Transmembrane helix</keyword>
<feature type="transmembrane region" description="Helical" evidence="1">
    <location>
        <begin position="77"/>
        <end position="97"/>
    </location>
</feature>
<evidence type="ECO:0000313" key="3">
    <source>
        <dbReference type="EMBL" id="GGH78676.1"/>
    </source>
</evidence>
<evidence type="ECO:0000256" key="1">
    <source>
        <dbReference type="SAM" id="Phobius"/>
    </source>
</evidence>
<name>A0A917J230_9BACT</name>
<proteinExistence type="predicted"/>
<keyword evidence="3" id="KW-0808">Transferase</keyword>
<dbReference type="Pfam" id="PF06580">
    <property type="entry name" value="His_kinase"/>
    <property type="match status" value="1"/>
</dbReference>
<protein>
    <submittedName>
        <fullName evidence="3">Histidine kinase</fullName>
    </submittedName>
</protein>
<sequence>MMRLSDEKKIMLYGALAVALMVNIPRLSALRADGMLAQVSVFNPLEFAFQFSYNFLFCWLVFIYNMHGQAHFRLRPLQNLALFLVAVIIGASVQRLLFRPLHAHLPQVRKFYRGGYLGRFFISMVIEMLVIRILFLLRETRSRELEAEQAKTRFVKAELSLLKQQLNPHFFFNSLSTLAGIVREDPAKAQRFIGHLSKIFRGLLQHNQSVVTLREELKELEAYTALLKMRFENSIDIAITVPEEYMEWRLPHLSLQPLIENAAKHNKATAATPLYIQVTAQSGQVYVQNNLQPVGFVQEQSGTGLLNLSERYRLLQGVEITINRTDLHFIVVLPLIR</sequence>
<dbReference type="EMBL" id="BMIB01000005">
    <property type="protein sequence ID" value="GGH78676.1"/>
    <property type="molecule type" value="Genomic_DNA"/>
</dbReference>
<accession>A0A917J230</accession>
<dbReference type="InterPro" id="IPR036890">
    <property type="entry name" value="HATPase_C_sf"/>
</dbReference>
<dbReference type="SUPFAM" id="SSF55874">
    <property type="entry name" value="ATPase domain of HSP90 chaperone/DNA topoisomerase II/histidine kinase"/>
    <property type="match status" value="1"/>
</dbReference>
<dbReference type="Gene3D" id="3.30.565.10">
    <property type="entry name" value="Histidine kinase-like ATPase, C-terminal domain"/>
    <property type="match status" value="1"/>
</dbReference>
<dbReference type="PANTHER" id="PTHR34220">
    <property type="entry name" value="SENSOR HISTIDINE KINASE YPDA"/>
    <property type="match status" value="1"/>
</dbReference>
<keyword evidence="1" id="KW-0472">Membrane</keyword>
<dbReference type="InterPro" id="IPR010559">
    <property type="entry name" value="Sig_transdc_His_kin_internal"/>
</dbReference>
<keyword evidence="4" id="KW-1185">Reference proteome</keyword>
<dbReference type="GO" id="GO:0000155">
    <property type="term" value="F:phosphorelay sensor kinase activity"/>
    <property type="evidence" value="ECO:0007669"/>
    <property type="project" value="InterPro"/>
</dbReference>
<gene>
    <name evidence="3" type="ORF">GCM10011379_46890</name>
</gene>
<dbReference type="InterPro" id="IPR050640">
    <property type="entry name" value="Bact_2-comp_sensor_kinase"/>
</dbReference>
<dbReference type="GO" id="GO:0016020">
    <property type="term" value="C:membrane"/>
    <property type="evidence" value="ECO:0007669"/>
    <property type="project" value="InterPro"/>
</dbReference>